<name>A0A6J5EMK8_9BURK</name>
<dbReference type="PROSITE" id="PS00687">
    <property type="entry name" value="ALDEHYDE_DEHYDR_GLU"/>
    <property type="match status" value="1"/>
</dbReference>
<dbReference type="InterPro" id="IPR016161">
    <property type="entry name" value="Ald_DH/histidinol_DH"/>
</dbReference>
<sequence length="372" mass="39989">MQIFQFFSGEAVRYGGENLPSVRPGVGVQTSREPVGVVAVITPWNFPIAIAAWKLAPALAFGNTVVFKPSEETPAIAWELVKILERNGLPRGVVNMINARGAVAGPALTEKVDAISFTGSLRTGRQIASQAIPNMTRIQLEMGGKNPLVVLDDAELDVAVECAVNGAFFAAGQRCTASSRLVVMSGIYDRFVEALVTRMRSLKVGPALASDTDIGPVIHQRQLDLVQRYIQLGKDEGAELLEGGDRVEAPTPGCFIRPALMLGTNSMRINREEVFGPFASVIRASDYDEALAIANDTDYGLSSGICTSSHRLATHFRLNVKSGLTMVNLPTAGLDYHVPFGGRNGSSYGPREQGRSAVEFYTVGKTAYIGYH</sequence>
<comment type="similarity">
    <text evidence="3">Belongs to the aldehyde dehydrogenase family.</text>
</comment>
<dbReference type="InterPro" id="IPR015590">
    <property type="entry name" value="Aldehyde_DH_dom"/>
</dbReference>
<evidence type="ECO:0000256" key="1">
    <source>
        <dbReference type="ARBA" id="ARBA00023002"/>
    </source>
</evidence>
<dbReference type="EC" id="1.2.1.5" evidence="5"/>
<keyword evidence="6" id="KW-1185">Reference proteome</keyword>
<evidence type="ECO:0000256" key="2">
    <source>
        <dbReference type="PROSITE-ProRule" id="PRU10007"/>
    </source>
</evidence>
<dbReference type="Gene3D" id="3.40.605.10">
    <property type="entry name" value="Aldehyde Dehydrogenase, Chain A, domain 1"/>
    <property type="match status" value="1"/>
</dbReference>
<evidence type="ECO:0000313" key="5">
    <source>
        <dbReference type="EMBL" id="CAB3767054.1"/>
    </source>
</evidence>
<organism evidence="5 6">
    <name type="scientific">Paraburkholderia humisilvae</name>
    <dbReference type="NCBI Taxonomy" id="627669"/>
    <lineage>
        <taxon>Bacteria</taxon>
        <taxon>Pseudomonadati</taxon>
        <taxon>Pseudomonadota</taxon>
        <taxon>Betaproteobacteria</taxon>
        <taxon>Burkholderiales</taxon>
        <taxon>Burkholderiaceae</taxon>
        <taxon>Paraburkholderia</taxon>
    </lineage>
</organism>
<dbReference type="Proteomes" id="UP000494363">
    <property type="component" value="Unassembled WGS sequence"/>
</dbReference>
<dbReference type="GO" id="GO:0004030">
    <property type="term" value="F:aldehyde dehydrogenase [NAD(P)+] activity"/>
    <property type="evidence" value="ECO:0007669"/>
    <property type="project" value="UniProtKB-EC"/>
</dbReference>
<dbReference type="SUPFAM" id="SSF53720">
    <property type="entry name" value="ALDH-like"/>
    <property type="match status" value="1"/>
</dbReference>
<gene>
    <name evidence="5" type="primary">aldHT</name>
    <name evidence="5" type="ORF">LMG29542_05512</name>
</gene>
<dbReference type="PROSITE" id="PS00070">
    <property type="entry name" value="ALDEHYDE_DEHYDR_CYS"/>
    <property type="match status" value="1"/>
</dbReference>
<evidence type="ECO:0000313" key="6">
    <source>
        <dbReference type="Proteomes" id="UP000494363"/>
    </source>
</evidence>
<feature type="active site" evidence="2">
    <location>
        <position position="141"/>
    </location>
</feature>
<proteinExistence type="inferred from homology"/>
<dbReference type="InterPro" id="IPR029510">
    <property type="entry name" value="Ald_DH_CS_GLU"/>
</dbReference>
<dbReference type="Pfam" id="PF00171">
    <property type="entry name" value="Aldedh"/>
    <property type="match status" value="1"/>
</dbReference>
<feature type="domain" description="Aldehyde dehydrogenase" evidence="4">
    <location>
        <begin position="2"/>
        <end position="366"/>
    </location>
</feature>
<evidence type="ECO:0000256" key="3">
    <source>
        <dbReference type="RuleBase" id="RU003345"/>
    </source>
</evidence>
<keyword evidence="1 3" id="KW-0560">Oxidoreductase</keyword>
<dbReference type="InterPro" id="IPR016162">
    <property type="entry name" value="Ald_DH_N"/>
</dbReference>
<accession>A0A6J5EMK8</accession>
<dbReference type="PANTHER" id="PTHR11699">
    <property type="entry name" value="ALDEHYDE DEHYDROGENASE-RELATED"/>
    <property type="match status" value="1"/>
</dbReference>
<dbReference type="EMBL" id="CADIKH010000031">
    <property type="protein sequence ID" value="CAB3767054.1"/>
    <property type="molecule type" value="Genomic_DNA"/>
</dbReference>
<dbReference type="InterPro" id="IPR016160">
    <property type="entry name" value="Ald_DH_CS_CYS"/>
</dbReference>
<dbReference type="Gene3D" id="3.40.309.10">
    <property type="entry name" value="Aldehyde Dehydrogenase, Chain A, domain 2"/>
    <property type="match status" value="1"/>
</dbReference>
<reference evidence="5 6" key="1">
    <citation type="submission" date="2020-04" db="EMBL/GenBank/DDBJ databases">
        <authorList>
            <person name="De Canck E."/>
        </authorList>
    </citation>
    <scope>NUCLEOTIDE SEQUENCE [LARGE SCALE GENOMIC DNA]</scope>
    <source>
        <strain evidence="5 6">LMG 29542</strain>
    </source>
</reference>
<protein>
    <submittedName>
        <fullName evidence="5">Aldehyde dehydrogenase, thermostable</fullName>
        <ecNumber evidence="5">1.2.1.5</ecNumber>
    </submittedName>
</protein>
<dbReference type="AlphaFoldDB" id="A0A6J5EMK8"/>
<evidence type="ECO:0000259" key="4">
    <source>
        <dbReference type="Pfam" id="PF00171"/>
    </source>
</evidence>
<dbReference type="InterPro" id="IPR016163">
    <property type="entry name" value="Ald_DH_C"/>
</dbReference>